<gene>
    <name evidence="7" type="primary">rmuC</name>
    <name evidence="7" type="ORF">OMO38_02865</name>
</gene>
<comment type="caution">
    <text evidence="7">The sequence shown here is derived from an EMBL/GenBank/DDBJ whole genome shotgun (WGS) entry which is preliminary data.</text>
</comment>
<organism evidence="7 8">
    <name type="scientific">Chryseobacterium kimseyorum</name>
    <dbReference type="NCBI Taxonomy" id="2984028"/>
    <lineage>
        <taxon>Bacteria</taxon>
        <taxon>Pseudomonadati</taxon>
        <taxon>Bacteroidota</taxon>
        <taxon>Flavobacteriia</taxon>
        <taxon>Flavobacteriales</taxon>
        <taxon>Weeksellaceae</taxon>
        <taxon>Chryseobacterium group</taxon>
        <taxon>Chryseobacterium</taxon>
    </lineage>
</organism>
<dbReference type="Proteomes" id="UP001163731">
    <property type="component" value="Unassembled WGS sequence"/>
</dbReference>
<name>A0ABT3HUJ1_9FLAO</name>
<evidence type="ECO:0000256" key="6">
    <source>
        <dbReference type="SAM" id="Phobius"/>
    </source>
</evidence>
<dbReference type="PANTHER" id="PTHR30563:SF0">
    <property type="entry name" value="DNA RECOMBINATION PROTEIN RMUC"/>
    <property type="match status" value="1"/>
</dbReference>
<evidence type="ECO:0000256" key="2">
    <source>
        <dbReference type="ARBA" id="ARBA00009840"/>
    </source>
</evidence>
<evidence type="ECO:0000313" key="7">
    <source>
        <dbReference type="EMBL" id="MCW3167461.1"/>
    </source>
</evidence>
<keyword evidence="4" id="KW-0233">DNA recombination</keyword>
<evidence type="ECO:0000313" key="8">
    <source>
        <dbReference type="Proteomes" id="UP001163731"/>
    </source>
</evidence>
<evidence type="ECO:0000256" key="5">
    <source>
        <dbReference type="SAM" id="Coils"/>
    </source>
</evidence>
<comment type="function">
    <text evidence="1">Involved in DNA recombination.</text>
</comment>
<keyword evidence="3 5" id="KW-0175">Coiled coil</keyword>
<feature type="transmembrane region" description="Helical" evidence="6">
    <location>
        <begin position="6"/>
        <end position="25"/>
    </location>
</feature>
<dbReference type="InterPro" id="IPR003798">
    <property type="entry name" value="DNA_recombination_RmuC"/>
</dbReference>
<dbReference type="EMBL" id="JAPDHW010000002">
    <property type="protein sequence ID" value="MCW3167461.1"/>
    <property type="molecule type" value="Genomic_DNA"/>
</dbReference>
<evidence type="ECO:0000256" key="1">
    <source>
        <dbReference type="ARBA" id="ARBA00003416"/>
    </source>
</evidence>
<dbReference type="RefSeq" id="WP_264748721.1">
    <property type="nucleotide sequence ID" value="NZ_JAPDHW010000002.1"/>
</dbReference>
<sequence>METTYLIIGFISGGILGAVILYFILKSSTVSRNSYDELNHLFIKNNSDLENANLKINELNLNSLKEKEISLNQSDLLNDLRTEFSRISAENLSLENHLKEQKQANVEQTIQIKDLQDKKQEVLALNSELSAINSSMKNSLTTQKEEIAKIQEESKLQFENLANKILEEKTEKFTLSNKQNLDTLLKPLGENLENFKKRVNEVYENEARERHSLNSTIKLMLEQTTKVSQEANNLANALKGQTKTQGEWGEMILERILEDSGLTKDREYFKQQTIKNEDGDSLRPDFTLKLPGNQLVIIDSKVSLNAYERMNSSESVEEKAQHTILHIASMKRHIDDLSRKRYDHISESLDFTIMFIPIEPAFLIAVQNDQNLWNYAYTRHVIMVSPTNLIAFLKLISDLWKRDDLSQNALKISEAGARLYDKLVGFVDNLEKVGKNIDLAQKTYNDAFAQLYTGRGNLIKRAEDLKNMGLQNKINKSLPQSLTETAENQIDLAE</sequence>
<keyword evidence="8" id="KW-1185">Reference proteome</keyword>
<comment type="similarity">
    <text evidence="2">Belongs to the RmuC family.</text>
</comment>
<feature type="coiled-coil region" evidence="5">
    <location>
        <begin position="98"/>
        <end position="153"/>
    </location>
</feature>
<accession>A0ABT3HUJ1</accession>
<keyword evidence="6" id="KW-0812">Transmembrane</keyword>
<keyword evidence="6" id="KW-0472">Membrane</keyword>
<dbReference type="Pfam" id="PF02646">
    <property type="entry name" value="RmuC"/>
    <property type="match status" value="1"/>
</dbReference>
<proteinExistence type="inferred from homology"/>
<evidence type="ECO:0000256" key="3">
    <source>
        <dbReference type="ARBA" id="ARBA00023054"/>
    </source>
</evidence>
<keyword evidence="6" id="KW-1133">Transmembrane helix</keyword>
<evidence type="ECO:0000256" key="4">
    <source>
        <dbReference type="ARBA" id="ARBA00023172"/>
    </source>
</evidence>
<protein>
    <submittedName>
        <fullName evidence="7">DNA recombination protein RmuC</fullName>
    </submittedName>
</protein>
<reference evidence="7" key="1">
    <citation type="submission" date="2022-10" db="EMBL/GenBank/DDBJ databases">
        <title>Chryseobacterium babae sp. nov. isolated from the gut of the beetle Oryctes rhinoceros, and Chryseobacterium kimseyorum sp. nov., isolated from a stick insect rearing cage.</title>
        <authorList>
            <person name="Shelomi M."/>
            <person name="Han C.-J."/>
            <person name="Chen W.-M."/>
            <person name="Chen H.-K."/>
            <person name="Liaw S.-J."/>
            <person name="Muhle E."/>
            <person name="Clermont D."/>
        </authorList>
    </citation>
    <scope>NUCLEOTIDE SEQUENCE</scope>
    <source>
        <strain evidence="7">09-1422</strain>
    </source>
</reference>
<dbReference type="PANTHER" id="PTHR30563">
    <property type="entry name" value="DNA RECOMBINATION PROTEIN RMUC"/>
    <property type="match status" value="1"/>
</dbReference>